<feature type="domain" description="AB hydrolase-1" evidence="2">
    <location>
        <begin position="88"/>
        <end position="166"/>
    </location>
</feature>
<evidence type="ECO:0000259" key="2">
    <source>
        <dbReference type="Pfam" id="PF00561"/>
    </source>
</evidence>
<dbReference type="Gene3D" id="3.40.50.1820">
    <property type="entry name" value="alpha/beta hydrolase"/>
    <property type="match status" value="1"/>
</dbReference>
<dbReference type="SUPFAM" id="SSF53474">
    <property type="entry name" value="alpha/beta-Hydrolases"/>
    <property type="match status" value="1"/>
</dbReference>
<reference evidence="4" key="2">
    <citation type="submission" date="2021-11" db="EMBL/GenBank/DDBJ databases">
        <authorList>
            <consortium name="Genoscope - CEA"/>
            <person name="William W."/>
        </authorList>
    </citation>
    <scope>NUCLEOTIDE SEQUENCE</scope>
</reference>
<sequence length="351" mass="37042">MEAAASVLPEPVPPPTFKKPVPMTPPLTAFDPGFLARKAALPGKIFRLKNGNALEYFEEGSAGDPAVACFAAGGFNVSSLWTKEPVPGVRMLWVNQFGHGRSSALAAPVVFAERIPEIAELLDALGVDKFYSLGHSCGGVYAMQLAAALPERVLGAAILSSPGCIFHPSVSKAERKKVDTGGGGSIDARGCWGGFVRSMMAGLYYNPDKSKDYGFAGHACGGYACYKSKAAGGAPAAMASDHWFVTKLLDAELYGSNSKRGLLYEMQGVWSHAGWSYDIAAIKCPCFLYVERDGEVKESYVELNQRLIPGAELVVYEAHGHTSIAMEVAGIAAALVAGRSFAGDHSTGPQA</sequence>
<proteinExistence type="predicted"/>
<name>A0A7S3ZM75_9STRA</name>
<feature type="region of interest" description="Disordered" evidence="1">
    <location>
        <begin position="1"/>
        <end position="20"/>
    </location>
</feature>
<reference evidence="3" key="1">
    <citation type="submission" date="2021-01" db="EMBL/GenBank/DDBJ databases">
        <authorList>
            <person name="Corre E."/>
            <person name="Pelletier E."/>
            <person name="Niang G."/>
            <person name="Scheremetjew M."/>
            <person name="Finn R."/>
            <person name="Kale V."/>
            <person name="Holt S."/>
            <person name="Cochrane G."/>
            <person name="Meng A."/>
            <person name="Brown T."/>
            <person name="Cohen L."/>
        </authorList>
    </citation>
    <scope>NUCLEOTIDE SEQUENCE</scope>
    <source>
        <strain evidence="3">CCMP1756</strain>
    </source>
</reference>
<evidence type="ECO:0000256" key="1">
    <source>
        <dbReference type="SAM" id="MobiDB-lite"/>
    </source>
</evidence>
<dbReference type="OrthoDB" id="7130006at2759"/>
<dbReference type="Pfam" id="PF00561">
    <property type="entry name" value="Abhydrolase_1"/>
    <property type="match status" value="1"/>
</dbReference>
<feature type="compositionally biased region" description="Pro residues" evidence="1">
    <location>
        <begin position="10"/>
        <end position="20"/>
    </location>
</feature>
<evidence type="ECO:0000313" key="5">
    <source>
        <dbReference type="Proteomes" id="UP000789595"/>
    </source>
</evidence>
<dbReference type="PANTHER" id="PTHR43433">
    <property type="entry name" value="HYDROLASE, ALPHA/BETA FOLD FAMILY PROTEIN"/>
    <property type="match status" value="1"/>
</dbReference>
<dbReference type="PANTHER" id="PTHR43433:SF10">
    <property type="entry name" value="AB HYDROLASE-1 DOMAIN-CONTAINING PROTEIN"/>
    <property type="match status" value="1"/>
</dbReference>
<dbReference type="InterPro" id="IPR050471">
    <property type="entry name" value="AB_hydrolase"/>
</dbReference>
<protein>
    <recommendedName>
        <fullName evidence="2">AB hydrolase-1 domain-containing protein</fullName>
    </recommendedName>
</protein>
<dbReference type="Proteomes" id="UP000789595">
    <property type="component" value="Unassembled WGS sequence"/>
</dbReference>
<dbReference type="InterPro" id="IPR000073">
    <property type="entry name" value="AB_hydrolase_1"/>
</dbReference>
<organism evidence="3">
    <name type="scientific">Pelagomonas calceolata</name>
    <dbReference type="NCBI Taxonomy" id="35677"/>
    <lineage>
        <taxon>Eukaryota</taxon>
        <taxon>Sar</taxon>
        <taxon>Stramenopiles</taxon>
        <taxon>Ochrophyta</taxon>
        <taxon>Pelagophyceae</taxon>
        <taxon>Pelagomonadales</taxon>
        <taxon>Pelagomonadaceae</taxon>
        <taxon>Pelagomonas</taxon>
    </lineage>
</organism>
<dbReference type="EMBL" id="HBIW01003737">
    <property type="protein sequence ID" value="CAE0687651.1"/>
    <property type="molecule type" value="Transcribed_RNA"/>
</dbReference>
<evidence type="ECO:0000313" key="3">
    <source>
        <dbReference type="EMBL" id="CAE0687651.1"/>
    </source>
</evidence>
<evidence type="ECO:0000313" key="4">
    <source>
        <dbReference type="EMBL" id="CAH0366943.1"/>
    </source>
</evidence>
<gene>
    <name evidence="3" type="ORF">PCAL00307_LOCUS3085</name>
    <name evidence="4" type="ORF">PECAL_1P34580</name>
</gene>
<accession>A0A7S3ZM75</accession>
<dbReference type="EMBL" id="CAKKNE010000001">
    <property type="protein sequence ID" value="CAH0366943.1"/>
    <property type="molecule type" value="Genomic_DNA"/>
</dbReference>
<dbReference type="InterPro" id="IPR029058">
    <property type="entry name" value="AB_hydrolase_fold"/>
</dbReference>
<dbReference type="AlphaFoldDB" id="A0A7S3ZM75"/>
<keyword evidence="5" id="KW-1185">Reference proteome</keyword>